<dbReference type="AlphaFoldDB" id="A0A5B1CMT3"/>
<accession>A0A5B1CMT3</accession>
<dbReference type="EMBL" id="VRLW01000001">
    <property type="protein sequence ID" value="KAA1261611.1"/>
    <property type="molecule type" value="Genomic_DNA"/>
</dbReference>
<dbReference type="EC" id="1.-.-.-" evidence="3"/>
<dbReference type="InterPro" id="IPR036291">
    <property type="entry name" value="NAD(P)-bd_dom_sf"/>
</dbReference>
<protein>
    <submittedName>
        <fullName evidence="3">Putative oxidoreductase UxuB</fullName>
        <ecNumber evidence="3">1.-.-.-</ecNumber>
    </submittedName>
</protein>
<dbReference type="InterPro" id="IPR020904">
    <property type="entry name" value="Sc_DH/Rdtase_CS"/>
</dbReference>
<evidence type="ECO:0000256" key="1">
    <source>
        <dbReference type="ARBA" id="ARBA00006484"/>
    </source>
</evidence>
<dbReference type="GO" id="GO:0016616">
    <property type="term" value="F:oxidoreductase activity, acting on the CH-OH group of donors, NAD or NADP as acceptor"/>
    <property type="evidence" value="ECO:0007669"/>
    <property type="project" value="UniProtKB-ARBA"/>
</dbReference>
<dbReference type="NCBIfam" id="NF006132">
    <property type="entry name" value="PRK08277.1"/>
    <property type="match status" value="1"/>
</dbReference>
<dbReference type="PROSITE" id="PS00061">
    <property type="entry name" value="ADH_SHORT"/>
    <property type="match status" value="1"/>
</dbReference>
<dbReference type="Proteomes" id="UP000322699">
    <property type="component" value="Unassembled WGS sequence"/>
</dbReference>
<evidence type="ECO:0000313" key="3">
    <source>
        <dbReference type="EMBL" id="KAA1261611.1"/>
    </source>
</evidence>
<dbReference type="PANTHER" id="PTHR42760">
    <property type="entry name" value="SHORT-CHAIN DEHYDROGENASES/REDUCTASES FAMILY MEMBER"/>
    <property type="match status" value="1"/>
</dbReference>
<dbReference type="FunFam" id="3.40.50.720:FF:000240">
    <property type="entry name" value="SDR family oxidoreductase"/>
    <property type="match status" value="1"/>
</dbReference>
<dbReference type="PANTHER" id="PTHR42760:SF115">
    <property type="entry name" value="3-OXOACYL-[ACYL-CARRIER-PROTEIN] REDUCTASE FABG"/>
    <property type="match status" value="1"/>
</dbReference>
<dbReference type="SUPFAM" id="SSF51735">
    <property type="entry name" value="NAD(P)-binding Rossmann-fold domains"/>
    <property type="match status" value="1"/>
</dbReference>
<dbReference type="InterPro" id="IPR002347">
    <property type="entry name" value="SDR_fam"/>
</dbReference>
<comment type="caution">
    <text evidence="3">The sequence shown here is derived from an EMBL/GenBank/DDBJ whole genome shotgun (WGS) entry which is preliminary data.</text>
</comment>
<keyword evidence="4" id="KW-1185">Reference proteome</keyword>
<organism evidence="3 4">
    <name type="scientific">Rubripirellula obstinata</name>
    <dbReference type="NCBI Taxonomy" id="406547"/>
    <lineage>
        <taxon>Bacteria</taxon>
        <taxon>Pseudomonadati</taxon>
        <taxon>Planctomycetota</taxon>
        <taxon>Planctomycetia</taxon>
        <taxon>Pirellulales</taxon>
        <taxon>Pirellulaceae</taxon>
        <taxon>Rubripirellula</taxon>
    </lineage>
</organism>
<proteinExistence type="inferred from homology"/>
<dbReference type="PRINTS" id="PR00080">
    <property type="entry name" value="SDRFAMILY"/>
</dbReference>
<comment type="similarity">
    <text evidence="1">Belongs to the short-chain dehydrogenases/reductases (SDR) family.</text>
</comment>
<dbReference type="Gene3D" id="3.40.50.720">
    <property type="entry name" value="NAD(P)-binding Rossmann-like Domain"/>
    <property type="match status" value="1"/>
</dbReference>
<keyword evidence="2 3" id="KW-0560">Oxidoreductase</keyword>
<name>A0A5B1CMT3_9BACT</name>
<gene>
    <name evidence="3" type="primary">uxuB</name>
    <name evidence="3" type="ORF">LF1_41620</name>
</gene>
<dbReference type="GO" id="GO:0005975">
    <property type="term" value="P:carbohydrate metabolic process"/>
    <property type="evidence" value="ECO:0007669"/>
    <property type="project" value="UniProtKB-ARBA"/>
</dbReference>
<dbReference type="PRINTS" id="PR00081">
    <property type="entry name" value="GDHRDH"/>
</dbReference>
<evidence type="ECO:0000313" key="4">
    <source>
        <dbReference type="Proteomes" id="UP000322699"/>
    </source>
</evidence>
<sequence length="273" mass="28426">MFGMTDIFKLDDDVATVIGGTGELGGLMAEALAVQGAKVAVVGRNAERGNARAQKIVDDGGQAKFFAADGMSAESVDSARQAIKQWAGSPTSVLVNAAGGNRPEATIQPGGDVCKLPLDAWRDVFDLNLVGGALLPSQIFAPDMIEAGNGSVINIASMSGMIPLSRVVAYSAAKSAVINLTLWLAREWAKTGVRVNAISPGFFPAEQNKKLLFNEDGSYTERGGQIIGHTPMDRFGKPAELAGAVVWLASRRASSFVTGQNIAVDGGFASVTI</sequence>
<dbReference type="Pfam" id="PF13561">
    <property type="entry name" value="adh_short_C2"/>
    <property type="match status" value="1"/>
</dbReference>
<reference evidence="3 4" key="1">
    <citation type="submission" date="2019-08" db="EMBL/GenBank/DDBJ databases">
        <title>Deep-cultivation of Planctomycetes and their phenomic and genomic characterization uncovers novel biology.</title>
        <authorList>
            <person name="Wiegand S."/>
            <person name="Jogler M."/>
            <person name="Boedeker C."/>
            <person name="Pinto D."/>
            <person name="Vollmers J."/>
            <person name="Rivas-Marin E."/>
            <person name="Kohn T."/>
            <person name="Peeters S.H."/>
            <person name="Heuer A."/>
            <person name="Rast P."/>
            <person name="Oberbeckmann S."/>
            <person name="Bunk B."/>
            <person name="Jeske O."/>
            <person name="Meyerdierks A."/>
            <person name="Storesund J.E."/>
            <person name="Kallscheuer N."/>
            <person name="Luecker S."/>
            <person name="Lage O.M."/>
            <person name="Pohl T."/>
            <person name="Merkel B.J."/>
            <person name="Hornburger P."/>
            <person name="Mueller R.-W."/>
            <person name="Bruemmer F."/>
            <person name="Labrenz M."/>
            <person name="Spormann A.M."/>
            <person name="Op Den Camp H."/>
            <person name="Overmann J."/>
            <person name="Amann R."/>
            <person name="Jetten M.S.M."/>
            <person name="Mascher T."/>
            <person name="Medema M.H."/>
            <person name="Devos D.P."/>
            <person name="Kaster A.-K."/>
            <person name="Ovreas L."/>
            <person name="Rohde M."/>
            <person name="Galperin M.Y."/>
            <person name="Jogler C."/>
        </authorList>
    </citation>
    <scope>NUCLEOTIDE SEQUENCE [LARGE SCALE GENOMIC DNA]</scope>
    <source>
        <strain evidence="3 4">LF1</strain>
    </source>
</reference>
<evidence type="ECO:0000256" key="2">
    <source>
        <dbReference type="ARBA" id="ARBA00023002"/>
    </source>
</evidence>